<dbReference type="EMBL" id="BCWF01000018">
    <property type="protein sequence ID" value="GAT24719.1"/>
    <property type="molecule type" value="Genomic_DNA"/>
</dbReference>
<organism evidence="2 3">
    <name type="scientific">Aspergillus kawachii</name>
    <name type="common">White koji mold</name>
    <name type="synonym">Aspergillus awamori var. kawachi</name>
    <dbReference type="NCBI Taxonomy" id="1069201"/>
    <lineage>
        <taxon>Eukaryota</taxon>
        <taxon>Fungi</taxon>
        <taxon>Dikarya</taxon>
        <taxon>Ascomycota</taxon>
        <taxon>Pezizomycotina</taxon>
        <taxon>Eurotiomycetes</taxon>
        <taxon>Eurotiomycetidae</taxon>
        <taxon>Eurotiales</taxon>
        <taxon>Aspergillaceae</taxon>
        <taxon>Aspergillus</taxon>
        <taxon>Aspergillus subgen. Circumdati</taxon>
    </lineage>
</organism>
<evidence type="ECO:0000313" key="2">
    <source>
        <dbReference type="EMBL" id="GAT24719.1"/>
    </source>
</evidence>
<dbReference type="AlphaFoldDB" id="A0A146FGP6"/>
<proteinExistence type="predicted"/>
<dbReference type="Proteomes" id="UP000075230">
    <property type="component" value="Unassembled WGS sequence"/>
</dbReference>
<protein>
    <submittedName>
        <fullName evidence="2">Cell cycle control protein</fullName>
    </submittedName>
</protein>
<evidence type="ECO:0000256" key="1">
    <source>
        <dbReference type="SAM" id="MobiDB-lite"/>
    </source>
</evidence>
<reference evidence="3" key="2">
    <citation type="submission" date="2016-02" db="EMBL/GenBank/DDBJ databases">
        <title>Genome sequencing of Aspergillus luchuensis NBRC 4314.</title>
        <authorList>
            <person name="Yamada O."/>
        </authorList>
    </citation>
    <scope>NUCLEOTIDE SEQUENCE [LARGE SCALE GENOMIC DNA]</scope>
    <source>
        <strain evidence="3">RIB 2604</strain>
    </source>
</reference>
<sequence length="82" mass="8834">MSWSLADMLYNDFGSEKEASDGDEEERELDARQRQKAMTTLAGAAPIDLGSSGFVSTELAISAPIQLMIYSARDANICDSGI</sequence>
<reference evidence="2 3" key="1">
    <citation type="journal article" date="2016" name="DNA Res.">
        <title>Genome sequence of Aspergillus luchuensis NBRC 4314.</title>
        <authorList>
            <person name="Yamada O."/>
            <person name="Machida M."/>
            <person name="Hosoyama A."/>
            <person name="Goto M."/>
            <person name="Takahashi T."/>
            <person name="Futagami T."/>
            <person name="Yamagata Y."/>
            <person name="Takeuchi M."/>
            <person name="Kobayashi T."/>
            <person name="Koike H."/>
            <person name="Abe K."/>
            <person name="Asai K."/>
            <person name="Arita M."/>
            <person name="Fujita N."/>
            <person name="Fukuda K."/>
            <person name="Higa K."/>
            <person name="Horikawa H."/>
            <person name="Ishikawa T."/>
            <person name="Jinno K."/>
            <person name="Kato Y."/>
            <person name="Kirimura K."/>
            <person name="Mizutani O."/>
            <person name="Nakasone K."/>
            <person name="Sano M."/>
            <person name="Shiraishi Y."/>
            <person name="Tsukahara M."/>
            <person name="Gomi K."/>
        </authorList>
    </citation>
    <scope>NUCLEOTIDE SEQUENCE [LARGE SCALE GENOMIC DNA]</scope>
    <source>
        <strain evidence="2 3">RIB 2604</strain>
    </source>
</reference>
<gene>
    <name evidence="2" type="ORF">RIB2604_01805490</name>
</gene>
<evidence type="ECO:0000313" key="3">
    <source>
        <dbReference type="Proteomes" id="UP000075230"/>
    </source>
</evidence>
<feature type="region of interest" description="Disordered" evidence="1">
    <location>
        <begin position="14"/>
        <end position="35"/>
    </location>
</feature>
<accession>A0A146FGP6</accession>
<comment type="caution">
    <text evidence="2">The sequence shown here is derived from an EMBL/GenBank/DDBJ whole genome shotgun (WGS) entry which is preliminary data.</text>
</comment>
<name>A0A146FGP6_ASPKA</name>